<dbReference type="EMBL" id="AYLP01000101">
    <property type="protein sequence ID" value="ESS64090.1"/>
    <property type="molecule type" value="Genomic_DNA"/>
</dbReference>
<dbReference type="Proteomes" id="UP000017861">
    <property type="component" value="Unassembled WGS sequence"/>
</dbReference>
<comment type="caution">
    <text evidence="1">The sequence shown here is derived from an EMBL/GenBank/DDBJ whole genome shotgun (WGS) entry which is preliminary data.</text>
</comment>
<sequence length="279" mass="31137">MVTDMFLMAPLARKVSVYVRRASYCEGVQLVLLPRASIAAPCATASAAAGVMEEREADVTENDDVQPIKPVWFEPLDGETHELIGGCDAMLRYKRSSESSAHPRLQAEVRVETSLEMDGRWVVELWNTLSGTQLLVAESLLQRVRNGFTSVDGRMREEFLVLFRNGLLSQPRTNALPTFVMELLTLDEDILRRRVTCRQSDARGVRAALSLIGMFLANHEVDQLSWESRIWQDALKRVSLASSSLGRNPGATELATFVIEHVALCHLSMPQIVRGPLLF</sequence>
<proteinExistence type="predicted"/>
<protein>
    <submittedName>
        <fullName evidence="1">Uncharacterized protein</fullName>
    </submittedName>
</protein>
<reference evidence="1 2" key="1">
    <citation type="journal article" date="2014" name="Genome Announc.">
        <title>Trypanosoma cruzi Clone Dm28c Draft Genome Sequence.</title>
        <authorList>
            <person name="Grisard E.C."/>
            <person name="Teixeira S.M."/>
            <person name="de Almeida L.G."/>
            <person name="Stoco P.H."/>
            <person name="Gerber A.L."/>
            <person name="Talavera-Lopez C."/>
            <person name="Lima O.C."/>
            <person name="Andersson B."/>
            <person name="de Vasconcelos A.T."/>
        </authorList>
    </citation>
    <scope>NUCLEOTIDE SEQUENCE [LARGE SCALE GENOMIC DNA]</scope>
    <source>
        <strain evidence="1 2">Dm28c</strain>
    </source>
</reference>
<organism evidence="1 2">
    <name type="scientific">Trypanosoma cruzi Dm28c</name>
    <dbReference type="NCBI Taxonomy" id="1416333"/>
    <lineage>
        <taxon>Eukaryota</taxon>
        <taxon>Discoba</taxon>
        <taxon>Euglenozoa</taxon>
        <taxon>Kinetoplastea</taxon>
        <taxon>Metakinetoplastina</taxon>
        <taxon>Trypanosomatida</taxon>
        <taxon>Trypanosomatidae</taxon>
        <taxon>Trypanosoma</taxon>
        <taxon>Schizotrypanum</taxon>
    </lineage>
</organism>
<evidence type="ECO:0000313" key="1">
    <source>
        <dbReference type="EMBL" id="ESS64090.1"/>
    </source>
</evidence>
<dbReference type="VEuPathDB" id="TriTrypDB:TCDM_07920"/>
<evidence type="ECO:0000313" key="2">
    <source>
        <dbReference type="Proteomes" id="UP000017861"/>
    </source>
</evidence>
<gene>
    <name evidence="1" type="ORF">TCDM_07920</name>
</gene>
<accession>V5ATI2</accession>
<name>V5ATI2_TRYCR</name>
<dbReference type="AlphaFoldDB" id="V5ATI2"/>